<sequence length="156" mass="16207">MTARPGGWLVLRALGRADAFARSRTDGPAALPAKGRAGGLPGHLPCQALQINERENRRSAGGCAAVLVESPGRRRPMRVWPGLRFVGAGGKAQKGVFVTVSEVGERVSLESRGAELRVSGAAEADPALQCHHLRLGAGAPCKAASGSATWIRPISL</sequence>
<keyword evidence="2" id="KW-1185">Reference proteome</keyword>
<evidence type="ECO:0000313" key="2">
    <source>
        <dbReference type="Proteomes" id="UP000186817"/>
    </source>
</evidence>
<dbReference type="Proteomes" id="UP000186817">
    <property type="component" value="Unassembled WGS sequence"/>
</dbReference>
<proteinExistence type="predicted"/>
<gene>
    <name evidence="1" type="ORF">AK812_SmicGene48916</name>
</gene>
<name>A0A1Q8ZJV9_SYMMI</name>
<protein>
    <submittedName>
        <fullName evidence="1">Uncharacterized protein</fullName>
    </submittedName>
</protein>
<evidence type="ECO:0000313" key="1">
    <source>
        <dbReference type="EMBL" id="OLP26831.1"/>
    </source>
</evidence>
<dbReference type="AlphaFoldDB" id="A0A1Q8ZJV9"/>
<accession>A0A1Q8ZJV9</accession>
<organism evidence="1 2">
    <name type="scientific">Symbiodinium microadriaticum</name>
    <name type="common">Dinoflagellate</name>
    <name type="synonym">Zooxanthella microadriatica</name>
    <dbReference type="NCBI Taxonomy" id="2951"/>
    <lineage>
        <taxon>Eukaryota</taxon>
        <taxon>Sar</taxon>
        <taxon>Alveolata</taxon>
        <taxon>Dinophyceae</taxon>
        <taxon>Suessiales</taxon>
        <taxon>Symbiodiniaceae</taxon>
        <taxon>Symbiodinium</taxon>
    </lineage>
</organism>
<dbReference type="EMBL" id="LSRX01009253">
    <property type="protein sequence ID" value="OLP26831.1"/>
    <property type="molecule type" value="Genomic_DNA"/>
</dbReference>
<reference evidence="1 2" key="1">
    <citation type="submission" date="2016-02" db="EMBL/GenBank/DDBJ databases">
        <title>Genome analysis of coral dinoflagellate symbionts highlights evolutionary adaptations to a symbiotic lifestyle.</title>
        <authorList>
            <person name="Aranda M."/>
            <person name="Li Y."/>
            <person name="Liew Y.J."/>
            <person name="Baumgarten S."/>
            <person name="Simakov O."/>
            <person name="Wilson M."/>
            <person name="Piel J."/>
            <person name="Ashoor H."/>
            <person name="Bougouffa S."/>
            <person name="Bajic V.B."/>
            <person name="Ryu T."/>
            <person name="Ravasi T."/>
            <person name="Bayer T."/>
            <person name="Micklem G."/>
            <person name="Kim H."/>
            <person name="Bhak J."/>
            <person name="Lajeunesse T.C."/>
            <person name="Voolstra C.R."/>
        </authorList>
    </citation>
    <scope>NUCLEOTIDE SEQUENCE [LARGE SCALE GENOMIC DNA]</scope>
    <source>
        <strain evidence="1 2">CCMP2467</strain>
    </source>
</reference>
<comment type="caution">
    <text evidence="1">The sequence shown here is derived from an EMBL/GenBank/DDBJ whole genome shotgun (WGS) entry which is preliminary data.</text>
</comment>